<dbReference type="PROSITE" id="PS51293">
    <property type="entry name" value="SANT"/>
    <property type="match status" value="1"/>
</dbReference>
<dbReference type="PANTHER" id="PTHR45614:SF232">
    <property type="entry name" value="TRANSCRIPTION FACTOR MYB3R-2"/>
    <property type="match status" value="1"/>
</dbReference>
<feature type="domain" description="HTH myb-type" evidence="10">
    <location>
        <begin position="92"/>
        <end position="147"/>
    </location>
</feature>
<dbReference type="STRING" id="3775.A0A1Q3CZD0"/>
<evidence type="ECO:0000256" key="1">
    <source>
        <dbReference type="ARBA" id="ARBA00004123"/>
    </source>
</evidence>
<dbReference type="InterPro" id="IPR050560">
    <property type="entry name" value="MYB_TF"/>
</dbReference>
<dbReference type="InParanoid" id="A0A1Q3CZD0"/>
<feature type="domain" description="SANT" evidence="9">
    <location>
        <begin position="147"/>
        <end position="182"/>
    </location>
</feature>
<dbReference type="Pfam" id="PF00249">
    <property type="entry name" value="Myb_DNA-binding"/>
    <property type="match status" value="1"/>
</dbReference>
<dbReference type="PANTHER" id="PTHR45614">
    <property type="entry name" value="MYB PROTEIN-RELATED"/>
    <property type="match status" value="1"/>
</dbReference>
<evidence type="ECO:0000256" key="2">
    <source>
        <dbReference type="ARBA" id="ARBA00022737"/>
    </source>
</evidence>
<feature type="domain" description="Myb-like" evidence="8">
    <location>
        <begin position="92"/>
        <end position="143"/>
    </location>
</feature>
<comment type="caution">
    <text evidence="11">The sequence shown here is derived from an EMBL/GenBank/DDBJ whole genome shotgun (WGS) entry which is preliminary data.</text>
</comment>
<evidence type="ECO:0000256" key="5">
    <source>
        <dbReference type="ARBA" id="ARBA00023163"/>
    </source>
</evidence>
<name>A0A1Q3CZD0_CEPFO</name>
<dbReference type="FunFam" id="1.10.10.60:FF:000010">
    <property type="entry name" value="Transcriptional activator Myb isoform A"/>
    <property type="match status" value="1"/>
</dbReference>
<feature type="domain" description="HTH myb-type" evidence="10">
    <location>
        <begin position="40"/>
        <end position="91"/>
    </location>
</feature>
<dbReference type="Proteomes" id="UP000187406">
    <property type="component" value="Unassembled WGS sequence"/>
</dbReference>
<dbReference type="GO" id="GO:0000981">
    <property type="term" value="F:DNA-binding transcription factor activity, RNA polymerase II-specific"/>
    <property type="evidence" value="ECO:0007669"/>
    <property type="project" value="TreeGrafter"/>
</dbReference>
<evidence type="ECO:0000313" key="11">
    <source>
        <dbReference type="EMBL" id="GAV85574.1"/>
    </source>
</evidence>
<dbReference type="AlphaFoldDB" id="A0A1Q3CZD0"/>
<dbReference type="GO" id="GO:0000978">
    <property type="term" value="F:RNA polymerase II cis-regulatory region sequence-specific DNA binding"/>
    <property type="evidence" value="ECO:0007669"/>
    <property type="project" value="TreeGrafter"/>
</dbReference>
<dbReference type="InterPro" id="IPR001005">
    <property type="entry name" value="SANT/Myb"/>
</dbReference>
<dbReference type="OrthoDB" id="2143914at2759"/>
<feature type="region of interest" description="Disordered" evidence="7">
    <location>
        <begin position="482"/>
        <end position="527"/>
    </location>
</feature>
<reference evidence="12" key="1">
    <citation type="submission" date="2016-04" db="EMBL/GenBank/DDBJ databases">
        <title>Cephalotus genome sequencing.</title>
        <authorList>
            <person name="Fukushima K."/>
            <person name="Hasebe M."/>
            <person name="Fang X."/>
        </authorList>
    </citation>
    <scope>NUCLEOTIDE SEQUENCE [LARGE SCALE GENOMIC DNA]</scope>
    <source>
        <strain evidence="12">cv. St1</strain>
    </source>
</reference>
<dbReference type="FunFam" id="1.10.10.60:FF:000016">
    <property type="entry name" value="Transcriptional activator Myb isoform A"/>
    <property type="match status" value="1"/>
</dbReference>
<comment type="subcellular location">
    <subcellularLocation>
        <location evidence="1">Nucleus</location>
    </subcellularLocation>
</comment>
<evidence type="ECO:0000256" key="6">
    <source>
        <dbReference type="ARBA" id="ARBA00023242"/>
    </source>
</evidence>
<dbReference type="InterPro" id="IPR017884">
    <property type="entry name" value="SANT_dom"/>
</dbReference>
<dbReference type="PROSITE" id="PS50090">
    <property type="entry name" value="MYB_LIKE"/>
    <property type="match status" value="3"/>
</dbReference>
<dbReference type="CDD" id="cd00167">
    <property type="entry name" value="SANT"/>
    <property type="match status" value="3"/>
</dbReference>
<dbReference type="SUPFAM" id="SSF46689">
    <property type="entry name" value="Homeodomain-like"/>
    <property type="match status" value="2"/>
</dbReference>
<dbReference type="Gene3D" id="1.10.10.60">
    <property type="entry name" value="Homeodomain-like"/>
    <property type="match status" value="3"/>
</dbReference>
<evidence type="ECO:0000256" key="4">
    <source>
        <dbReference type="ARBA" id="ARBA00023125"/>
    </source>
</evidence>
<dbReference type="InterPro" id="IPR017930">
    <property type="entry name" value="Myb_dom"/>
</dbReference>
<gene>
    <name evidence="11" type="ORF">CFOL_v3_29010</name>
</gene>
<evidence type="ECO:0000259" key="9">
    <source>
        <dbReference type="PROSITE" id="PS51293"/>
    </source>
</evidence>
<evidence type="ECO:0000313" key="12">
    <source>
        <dbReference type="Proteomes" id="UP000187406"/>
    </source>
</evidence>
<dbReference type="SMART" id="SM00717">
    <property type="entry name" value="SANT"/>
    <property type="match status" value="3"/>
</dbReference>
<evidence type="ECO:0000259" key="8">
    <source>
        <dbReference type="PROSITE" id="PS50090"/>
    </source>
</evidence>
<organism evidence="11 12">
    <name type="scientific">Cephalotus follicularis</name>
    <name type="common">Albany pitcher plant</name>
    <dbReference type="NCBI Taxonomy" id="3775"/>
    <lineage>
        <taxon>Eukaryota</taxon>
        <taxon>Viridiplantae</taxon>
        <taxon>Streptophyta</taxon>
        <taxon>Embryophyta</taxon>
        <taxon>Tracheophyta</taxon>
        <taxon>Spermatophyta</taxon>
        <taxon>Magnoliopsida</taxon>
        <taxon>eudicotyledons</taxon>
        <taxon>Gunneridae</taxon>
        <taxon>Pentapetalae</taxon>
        <taxon>rosids</taxon>
        <taxon>fabids</taxon>
        <taxon>Oxalidales</taxon>
        <taxon>Cephalotaceae</taxon>
        <taxon>Cephalotus</taxon>
    </lineage>
</organism>
<keyword evidence="3" id="KW-0805">Transcription regulation</keyword>
<dbReference type="InterPro" id="IPR009057">
    <property type="entry name" value="Homeodomain-like_sf"/>
</dbReference>
<keyword evidence="5" id="KW-0804">Transcription</keyword>
<dbReference type="PROSITE" id="PS51294">
    <property type="entry name" value="HTH_MYB"/>
    <property type="match status" value="3"/>
</dbReference>
<sequence length="527" mass="59371">MAEVKEINEKESPTICDTDSCLDNAVPNPVSVIGRMRGPTRRSTKGGWTEEEDKVLAVSVEKFNGKNWKKIAECVPHRSDVQCLHRWQKVLHPDLVKRPWTKEEDALIIDLVAKQGNKKWSEIAKYLPGRIGKQCRERWHNHLNPDIVRTAWTKEEEMTLIEAHAKYGNKWAEIAKFLHGRTENSIKNHWNCTVRKKLELYSSYGSNLRYYGTKGESKNPEDLKRSFDRKVNLERYSDTCLLDLGLGNAKDNTGFRQKEANGVIKSPIGILIDDEAATLCDRTREQCRESGSAAHNSGESNHFITRQCTKSFDTSFSDSLHSSCLNGRTHVSGHLVYSVPSRKPLGNDCSMNYSGRLRGQSINSVSSGLTQIPVEETKVPSGPEIMEEVSHGCLSYEALQLNNLRTLLDTGRFPSTDHYIEKESSPVSFYTPPSHKKGMSMSCGSPESILRSAARSYKFTPSIIRKRKRDCSPEECKDYYNDPLLSPNLHPSETIDGKSSAKKLFPSPPKSQKLEAPASLRSVAKRL</sequence>
<keyword evidence="12" id="KW-1185">Reference proteome</keyword>
<accession>A0A1Q3CZD0</accession>
<dbReference type="EMBL" id="BDDD01003614">
    <property type="protein sequence ID" value="GAV85574.1"/>
    <property type="molecule type" value="Genomic_DNA"/>
</dbReference>
<proteinExistence type="predicted"/>
<keyword evidence="2" id="KW-0677">Repeat</keyword>
<evidence type="ECO:0000256" key="7">
    <source>
        <dbReference type="SAM" id="MobiDB-lite"/>
    </source>
</evidence>
<dbReference type="Pfam" id="PF13921">
    <property type="entry name" value="Myb_DNA-bind_6"/>
    <property type="match status" value="1"/>
</dbReference>
<feature type="domain" description="HTH myb-type" evidence="10">
    <location>
        <begin position="148"/>
        <end position="198"/>
    </location>
</feature>
<keyword evidence="6" id="KW-0539">Nucleus</keyword>
<dbReference type="GO" id="GO:0005634">
    <property type="term" value="C:nucleus"/>
    <property type="evidence" value="ECO:0007669"/>
    <property type="project" value="UniProtKB-SubCell"/>
</dbReference>
<evidence type="ECO:0000259" key="10">
    <source>
        <dbReference type="PROSITE" id="PS51294"/>
    </source>
</evidence>
<protein>
    <submittedName>
        <fullName evidence="11">Myb_DNA-bind_6 domain-containing protein</fullName>
    </submittedName>
</protein>
<feature type="non-terminal residue" evidence="11">
    <location>
        <position position="527"/>
    </location>
</feature>
<evidence type="ECO:0000256" key="3">
    <source>
        <dbReference type="ARBA" id="ARBA00023015"/>
    </source>
</evidence>
<feature type="domain" description="Myb-like" evidence="8">
    <location>
        <begin position="40"/>
        <end position="91"/>
    </location>
</feature>
<feature type="domain" description="Myb-like" evidence="8">
    <location>
        <begin position="144"/>
        <end position="194"/>
    </location>
</feature>
<keyword evidence="4" id="KW-0238">DNA-binding</keyword>